<dbReference type="GO" id="GO:0005634">
    <property type="term" value="C:nucleus"/>
    <property type="evidence" value="ECO:0007669"/>
    <property type="project" value="UniProtKB-SubCell"/>
</dbReference>
<reference evidence="7 8" key="1">
    <citation type="submission" date="2024-09" db="EMBL/GenBank/DDBJ databases">
        <title>A chromosome-level genome assembly of Gray's grenadier anchovy, Coilia grayii.</title>
        <authorList>
            <person name="Fu Z."/>
        </authorList>
    </citation>
    <scope>NUCLEOTIDE SEQUENCE [LARGE SCALE GENOMIC DNA]</scope>
    <source>
        <strain evidence="7">G4</strain>
        <tissue evidence="7">Muscle</tissue>
    </source>
</reference>
<dbReference type="InterPro" id="IPR006575">
    <property type="entry name" value="RWD_dom"/>
</dbReference>
<dbReference type="GO" id="GO:0005737">
    <property type="term" value="C:cytoplasm"/>
    <property type="evidence" value="ECO:0007669"/>
    <property type="project" value="UniProtKB-SubCell"/>
</dbReference>
<dbReference type="SMART" id="SM00591">
    <property type="entry name" value="RWD"/>
    <property type="match status" value="1"/>
</dbReference>
<evidence type="ECO:0000259" key="6">
    <source>
        <dbReference type="PROSITE" id="PS50908"/>
    </source>
</evidence>
<proteinExistence type="predicted"/>
<dbReference type="CDD" id="cd24164">
    <property type="entry name" value="RWDD3_C"/>
    <property type="match status" value="1"/>
</dbReference>
<accession>A0ABD1JR90</accession>
<evidence type="ECO:0000313" key="8">
    <source>
        <dbReference type="Proteomes" id="UP001591681"/>
    </source>
</evidence>
<dbReference type="PANTHER" id="PTHR15628:SF1">
    <property type="entry name" value="RWD DOMAIN-CONTAINING PROTEIN 3"/>
    <property type="match status" value="1"/>
</dbReference>
<dbReference type="Gene3D" id="3.10.110.10">
    <property type="entry name" value="Ubiquitin Conjugating Enzyme"/>
    <property type="match status" value="1"/>
</dbReference>
<keyword evidence="5" id="KW-0539">Nucleus</keyword>
<dbReference type="PROSITE" id="PS50908">
    <property type="entry name" value="RWD"/>
    <property type="match status" value="1"/>
</dbReference>
<dbReference type="EMBL" id="JBHFQA010000012">
    <property type="protein sequence ID" value="KAL2089393.1"/>
    <property type="molecule type" value="Genomic_DNA"/>
</dbReference>
<dbReference type="AlphaFoldDB" id="A0ABD1JR90"/>
<keyword evidence="8" id="KW-1185">Reference proteome</keyword>
<dbReference type="PANTHER" id="PTHR15628">
    <property type="entry name" value="RWD DOMAIN-CONTAINING PROTEIN 3"/>
    <property type="match status" value="1"/>
</dbReference>
<evidence type="ECO:0000256" key="2">
    <source>
        <dbReference type="ARBA" id="ARBA00004496"/>
    </source>
</evidence>
<feature type="domain" description="RWD" evidence="6">
    <location>
        <begin position="7"/>
        <end position="109"/>
    </location>
</feature>
<evidence type="ECO:0000256" key="5">
    <source>
        <dbReference type="ARBA" id="ARBA00023242"/>
    </source>
</evidence>
<gene>
    <name evidence="7" type="ORF">ACEWY4_014081</name>
</gene>
<dbReference type="InterPro" id="IPR038840">
    <property type="entry name" value="RWDD3"/>
</dbReference>
<protein>
    <recommendedName>
        <fullName evidence="3">RWD domain-containing protein 3</fullName>
    </recommendedName>
</protein>
<evidence type="ECO:0000313" key="7">
    <source>
        <dbReference type="EMBL" id="KAL2089393.1"/>
    </source>
</evidence>
<dbReference type="SUPFAM" id="SSF54495">
    <property type="entry name" value="UBC-like"/>
    <property type="match status" value="1"/>
</dbReference>
<evidence type="ECO:0000256" key="1">
    <source>
        <dbReference type="ARBA" id="ARBA00004123"/>
    </source>
</evidence>
<dbReference type="Pfam" id="PF05773">
    <property type="entry name" value="RWD"/>
    <property type="match status" value="1"/>
</dbReference>
<comment type="caution">
    <text evidence="7">The sequence shown here is derived from an EMBL/GenBank/DDBJ whole genome shotgun (WGS) entry which is preliminary data.</text>
</comment>
<dbReference type="Proteomes" id="UP001591681">
    <property type="component" value="Unassembled WGS sequence"/>
</dbReference>
<organism evidence="7 8">
    <name type="scientific">Coilia grayii</name>
    <name type="common">Gray's grenadier anchovy</name>
    <dbReference type="NCBI Taxonomy" id="363190"/>
    <lineage>
        <taxon>Eukaryota</taxon>
        <taxon>Metazoa</taxon>
        <taxon>Chordata</taxon>
        <taxon>Craniata</taxon>
        <taxon>Vertebrata</taxon>
        <taxon>Euteleostomi</taxon>
        <taxon>Actinopterygii</taxon>
        <taxon>Neopterygii</taxon>
        <taxon>Teleostei</taxon>
        <taxon>Clupei</taxon>
        <taxon>Clupeiformes</taxon>
        <taxon>Clupeoidei</taxon>
        <taxon>Engraulidae</taxon>
        <taxon>Coilinae</taxon>
        <taxon>Coilia</taxon>
    </lineage>
</organism>
<dbReference type="InterPro" id="IPR016135">
    <property type="entry name" value="UBQ-conjugating_enzyme/RWD"/>
</dbReference>
<sequence length="250" mass="28578">MCEEAADEIAALSAIYCGKDEFELLEDSADKGFMFRVNLLVQETPVTFLFYLPPKYPLCLPSISVSSEDLSRHQCKSIKERMMEKAVELQPDPMVHALLSWFLENSSVFVMAPSTAQTQDGQSTWVALLHLDHMRAKTKYIKTIEKFTSELELTGRLFVGRIIIILLQGVKENIKEYLHLQKTAKVDVDSSGKRCKERMMTVLCESPLSDSLKQLPTFEVKECTTLEDLREEFQAIGFMKMYEEFVPSLL</sequence>
<keyword evidence="4" id="KW-0963">Cytoplasm</keyword>
<evidence type="ECO:0000256" key="3">
    <source>
        <dbReference type="ARBA" id="ARBA00015444"/>
    </source>
</evidence>
<comment type="subcellular location">
    <subcellularLocation>
        <location evidence="2">Cytoplasm</location>
    </subcellularLocation>
    <subcellularLocation>
        <location evidence="1">Nucleus</location>
    </subcellularLocation>
</comment>
<evidence type="ECO:0000256" key="4">
    <source>
        <dbReference type="ARBA" id="ARBA00022490"/>
    </source>
</evidence>
<name>A0ABD1JR90_9TELE</name>